<evidence type="ECO:0000256" key="1">
    <source>
        <dbReference type="SAM" id="MobiDB-lite"/>
    </source>
</evidence>
<feature type="compositionally biased region" description="Pro residues" evidence="1">
    <location>
        <begin position="21"/>
        <end position="46"/>
    </location>
</feature>
<dbReference type="EMBL" id="KZ819603">
    <property type="protein sequence ID" value="PWN34975.1"/>
    <property type="molecule type" value="Genomic_DNA"/>
</dbReference>
<sequence length="73" mass="8032">MSSVSGAPTFPWNPNWQPPTNTQPPQPQAQPNPEPQPNNPNPPPNHIRPLSSRSHKVSGNVFQKITSVFEVSL</sequence>
<dbReference type="InParanoid" id="A0A316VHJ7"/>
<evidence type="ECO:0000313" key="3">
    <source>
        <dbReference type="Proteomes" id="UP000245771"/>
    </source>
</evidence>
<dbReference type="RefSeq" id="XP_025355277.1">
    <property type="nucleotide sequence ID" value="XM_025500841.1"/>
</dbReference>
<reference evidence="2 3" key="1">
    <citation type="journal article" date="2018" name="Mol. Biol. Evol.">
        <title>Broad Genomic Sampling Reveals a Smut Pathogenic Ancestry of the Fungal Clade Ustilaginomycotina.</title>
        <authorList>
            <person name="Kijpornyongpan T."/>
            <person name="Mondo S.J."/>
            <person name="Barry K."/>
            <person name="Sandor L."/>
            <person name="Lee J."/>
            <person name="Lipzen A."/>
            <person name="Pangilinan J."/>
            <person name="LaButti K."/>
            <person name="Hainaut M."/>
            <person name="Henrissat B."/>
            <person name="Grigoriev I.V."/>
            <person name="Spatafora J.W."/>
            <person name="Aime M.C."/>
        </authorList>
    </citation>
    <scope>NUCLEOTIDE SEQUENCE [LARGE SCALE GENOMIC DNA]</scope>
    <source>
        <strain evidence="2 3">MCA 3882</strain>
    </source>
</reference>
<evidence type="ECO:0000313" key="2">
    <source>
        <dbReference type="EMBL" id="PWN34975.1"/>
    </source>
</evidence>
<keyword evidence="3" id="KW-1185">Reference proteome</keyword>
<dbReference type="GeneID" id="37022622"/>
<dbReference type="Proteomes" id="UP000245771">
    <property type="component" value="Unassembled WGS sequence"/>
</dbReference>
<dbReference type="AlphaFoldDB" id="A0A316VHJ7"/>
<name>A0A316VHJ7_9BASI</name>
<organism evidence="2 3">
    <name type="scientific">Meira miltonrushii</name>
    <dbReference type="NCBI Taxonomy" id="1280837"/>
    <lineage>
        <taxon>Eukaryota</taxon>
        <taxon>Fungi</taxon>
        <taxon>Dikarya</taxon>
        <taxon>Basidiomycota</taxon>
        <taxon>Ustilaginomycotina</taxon>
        <taxon>Exobasidiomycetes</taxon>
        <taxon>Exobasidiales</taxon>
        <taxon>Brachybasidiaceae</taxon>
        <taxon>Meira</taxon>
    </lineage>
</organism>
<protein>
    <submittedName>
        <fullName evidence="2">Uncharacterized protein</fullName>
    </submittedName>
</protein>
<accession>A0A316VHJ7</accession>
<proteinExistence type="predicted"/>
<feature type="region of interest" description="Disordered" evidence="1">
    <location>
        <begin position="1"/>
        <end position="61"/>
    </location>
</feature>
<gene>
    <name evidence="2" type="ORF">FA14DRAFT_178364</name>
</gene>